<name>A0A8S5VIL3_9CAUD</name>
<evidence type="ECO:0000313" key="1">
    <source>
        <dbReference type="EMBL" id="DAG06443.1"/>
    </source>
</evidence>
<protein>
    <submittedName>
        <fullName evidence="1">Uncharacterized protein</fullName>
    </submittedName>
</protein>
<dbReference type="EMBL" id="BK016270">
    <property type="protein sequence ID" value="DAG06443.1"/>
    <property type="molecule type" value="Genomic_DNA"/>
</dbReference>
<sequence length="85" mass="9384">MLTKLTIAVCVLLICLCIIIFSGCCANSDKDSYNWYIKIYIPDGCIEGPGKVLNYCSGGYVLIEIDGIQYKVGSQNFLARKLPEP</sequence>
<dbReference type="PROSITE" id="PS51257">
    <property type="entry name" value="PROKAR_LIPOPROTEIN"/>
    <property type="match status" value="1"/>
</dbReference>
<reference evidence="1" key="1">
    <citation type="journal article" date="2021" name="Proc. Natl. Acad. Sci. U.S.A.">
        <title>A Catalog of Tens of Thousands of Viruses from Human Metagenomes Reveals Hidden Associations with Chronic Diseases.</title>
        <authorList>
            <person name="Tisza M.J."/>
            <person name="Buck C.B."/>
        </authorList>
    </citation>
    <scope>NUCLEOTIDE SEQUENCE</scope>
    <source>
        <strain evidence="1">Cthu813</strain>
    </source>
</reference>
<proteinExistence type="predicted"/>
<accession>A0A8S5VIL3</accession>
<organism evidence="1">
    <name type="scientific">Siphoviridae sp. cthu813</name>
    <dbReference type="NCBI Taxonomy" id="2825618"/>
    <lineage>
        <taxon>Viruses</taxon>
        <taxon>Duplodnaviria</taxon>
        <taxon>Heunggongvirae</taxon>
        <taxon>Uroviricota</taxon>
        <taxon>Caudoviricetes</taxon>
    </lineage>
</organism>